<dbReference type="InterPro" id="IPR010998">
    <property type="entry name" value="Integrase_recombinase_N"/>
</dbReference>
<dbReference type="InterPro" id="IPR050090">
    <property type="entry name" value="Tyrosine_recombinase_XerCD"/>
</dbReference>
<reference evidence="5" key="1">
    <citation type="submission" date="2018-04" db="EMBL/GenBank/DDBJ databases">
        <title>Genomes of the Obligate Erwinia dacicola and Facultative Enterobacter sp. OLF Endosymbionts of the Olive Fruit fly, Bactrocera oleae.</title>
        <authorList>
            <person name="Estes A.M."/>
            <person name="Hearn D.J."/>
            <person name="Agarwal S."/>
            <person name="Pierson E.A."/>
            <person name="Dunning-Hotopp J.C."/>
        </authorList>
    </citation>
    <scope>NUCLEOTIDE SEQUENCE [LARGE SCALE GENOMIC DNA]</scope>
    <source>
        <strain evidence="5">Oroville</strain>
    </source>
</reference>
<dbReference type="PROSITE" id="PS51898">
    <property type="entry name" value="TYR_RECOMBINASE"/>
    <property type="match status" value="1"/>
</dbReference>
<keyword evidence="3" id="KW-0233">DNA recombination</keyword>
<accession>A0A328TSB3</accession>
<feature type="domain" description="Tyr recombinase" evidence="4">
    <location>
        <begin position="97"/>
        <end position="253"/>
    </location>
</feature>
<keyword evidence="1" id="KW-0229">DNA integration</keyword>
<evidence type="ECO:0000313" key="5">
    <source>
        <dbReference type="EMBL" id="RAP72442.1"/>
    </source>
</evidence>
<keyword evidence="6" id="KW-1185">Reference proteome</keyword>
<dbReference type="GO" id="GO:0015074">
    <property type="term" value="P:DNA integration"/>
    <property type="evidence" value="ECO:0007669"/>
    <property type="project" value="UniProtKB-KW"/>
</dbReference>
<keyword evidence="2" id="KW-0238">DNA-binding</keyword>
<organism evidence="5 6">
    <name type="scientific">Candidatus Erwinia dacicola</name>
    <dbReference type="NCBI Taxonomy" id="252393"/>
    <lineage>
        <taxon>Bacteria</taxon>
        <taxon>Pseudomonadati</taxon>
        <taxon>Pseudomonadota</taxon>
        <taxon>Gammaproteobacteria</taxon>
        <taxon>Enterobacterales</taxon>
        <taxon>Erwiniaceae</taxon>
        <taxon>Erwinia</taxon>
    </lineage>
</organism>
<dbReference type="AlphaFoldDB" id="A0A328TSB3"/>
<dbReference type="Gene3D" id="1.10.443.10">
    <property type="entry name" value="Intergrase catalytic core"/>
    <property type="match status" value="1"/>
</dbReference>
<dbReference type="InterPro" id="IPR002104">
    <property type="entry name" value="Integrase_catalytic"/>
</dbReference>
<evidence type="ECO:0000313" key="6">
    <source>
        <dbReference type="Proteomes" id="UP000244334"/>
    </source>
</evidence>
<gene>
    <name evidence="5" type="ORF">ACZ87_00734</name>
</gene>
<dbReference type="GO" id="GO:0006310">
    <property type="term" value="P:DNA recombination"/>
    <property type="evidence" value="ECO:0007669"/>
    <property type="project" value="UniProtKB-KW"/>
</dbReference>
<name>A0A328TSB3_9GAMM</name>
<dbReference type="InterPro" id="IPR011010">
    <property type="entry name" value="DNA_brk_join_enz"/>
</dbReference>
<comment type="caution">
    <text evidence="5">The sequence shown here is derived from an EMBL/GenBank/DDBJ whole genome shotgun (WGS) entry which is preliminary data.</text>
</comment>
<dbReference type="PANTHER" id="PTHR30349">
    <property type="entry name" value="PHAGE INTEGRASE-RELATED"/>
    <property type="match status" value="1"/>
</dbReference>
<dbReference type="Gene3D" id="1.10.150.130">
    <property type="match status" value="1"/>
</dbReference>
<dbReference type="Pfam" id="PF24624">
    <property type="entry name" value="Int_N"/>
    <property type="match status" value="1"/>
</dbReference>
<evidence type="ECO:0000256" key="3">
    <source>
        <dbReference type="ARBA" id="ARBA00023172"/>
    </source>
</evidence>
<dbReference type="Proteomes" id="UP000244334">
    <property type="component" value="Unassembled WGS sequence"/>
</dbReference>
<dbReference type="InterPro" id="IPR057084">
    <property type="entry name" value="Int_N"/>
</dbReference>
<dbReference type="EMBL" id="LJAM02000035">
    <property type="protein sequence ID" value="RAP72442.1"/>
    <property type="molecule type" value="Genomic_DNA"/>
</dbReference>
<evidence type="ECO:0000259" key="4">
    <source>
        <dbReference type="PROSITE" id="PS51898"/>
    </source>
</evidence>
<dbReference type="Pfam" id="PF00589">
    <property type="entry name" value="Phage_integrase"/>
    <property type="match status" value="1"/>
</dbReference>
<dbReference type="PANTHER" id="PTHR30349:SF93">
    <property type="entry name" value="FELS-2 PROPHAGE PROTEIN"/>
    <property type="match status" value="1"/>
</dbReference>
<dbReference type="GO" id="GO:0003677">
    <property type="term" value="F:DNA binding"/>
    <property type="evidence" value="ECO:0007669"/>
    <property type="project" value="UniProtKB-KW"/>
</dbReference>
<dbReference type="InterPro" id="IPR013762">
    <property type="entry name" value="Integrase-like_cat_sf"/>
</dbReference>
<dbReference type="CDD" id="cd00796">
    <property type="entry name" value="INT_Rci_Hp1_C"/>
    <property type="match status" value="1"/>
</dbReference>
<dbReference type="SUPFAM" id="SSF56349">
    <property type="entry name" value="DNA breaking-rejoining enzymes"/>
    <property type="match status" value="1"/>
</dbReference>
<sequence length="263" mass="29633">MLNTWCLPYGQTQENGETEKRHLNKTIRALGDPAVNRLSKRTIAQHRSQRLEDGISAATINRDIYRLSGMFSTLIKMEEFSKENPCKGLEPLKETPPAMTYLTKSEIGRLLETLTGDDRRVALLCLSTGARWGEGSTLRGEQVNHGRVTFLKTKNGKRRIVPISEELESEIKTSDTGPLFRVDYENFCERLREVKPDLPRGQATHVLRHTFASWFMMNGGNIIALQQILGHASIQQTMVYAHVAPDYLQHAVLLNPFSGGISL</sequence>
<proteinExistence type="predicted"/>
<evidence type="ECO:0000256" key="2">
    <source>
        <dbReference type="ARBA" id="ARBA00023125"/>
    </source>
</evidence>
<protein>
    <submittedName>
        <fullName evidence="5">Phage integrase family protein</fullName>
    </submittedName>
</protein>
<evidence type="ECO:0000256" key="1">
    <source>
        <dbReference type="ARBA" id="ARBA00022908"/>
    </source>
</evidence>